<dbReference type="PANTHER" id="PTHR31912:SF34">
    <property type="entry name" value="NOTOCHORD-RELATED PROTEIN"/>
    <property type="match status" value="1"/>
</dbReference>
<reference evidence="1" key="1">
    <citation type="submission" date="2023-03" db="EMBL/GenBank/DDBJ databases">
        <title>Massive genome expansion in bonnet fungi (Mycena s.s.) driven by repeated elements and novel gene families across ecological guilds.</title>
        <authorList>
            <consortium name="Lawrence Berkeley National Laboratory"/>
            <person name="Harder C.B."/>
            <person name="Miyauchi S."/>
            <person name="Viragh M."/>
            <person name="Kuo A."/>
            <person name="Thoen E."/>
            <person name="Andreopoulos B."/>
            <person name="Lu D."/>
            <person name="Skrede I."/>
            <person name="Drula E."/>
            <person name="Henrissat B."/>
            <person name="Morin E."/>
            <person name="Kohler A."/>
            <person name="Barry K."/>
            <person name="LaButti K."/>
            <person name="Morin E."/>
            <person name="Salamov A."/>
            <person name="Lipzen A."/>
            <person name="Mereny Z."/>
            <person name="Hegedus B."/>
            <person name="Baldrian P."/>
            <person name="Stursova M."/>
            <person name="Weitz H."/>
            <person name="Taylor A."/>
            <person name="Grigoriev I.V."/>
            <person name="Nagy L.G."/>
            <person name="Martin F."/>
            <person name="Kauserud H."/>
        </authorList>
    </citation>
    <scope>NUCLEOTIDE SEQUENCE</scope>
    <source>
        <strain evidence="1">CBHHK200</strain>
    </source>
</reference>
<dbReference type="Proteomes" id="UP001218188">
    <property type="component" value="Unassembled WGS sequence"/>
</dbReference>
<dbReference type="AlphaFoldDB" id="A0AAD6WZS4"/>
<sequence length="334" mass="38051">ARSKQYQKHLNVYTANANLPGRLLQQEYFVWFVSTSPHAGALEQLTVVVNQVKSTHMKPVLTFDAETERPCSFRLNVPDGPADNPQQAEEASHIGHQGNYFCRRCHVSGTSEEKESPKGYHSFYETGRPRSVEEICTAVLLQIKTATYGIASHVEALQTSMGTKDKIAQHWIDILIQKARDMHAAAPGRDLDEISDELLIWLSKGTLQQYNPLLDLPLFDPSQDTLVEIFHTILLGHAKYTWYDLHHNWAEVQQNIFTVWLQATDLNGLRVPPIRAVYMMQYRNGLIGKHFKTLIQTMIFHIYDIVTANQFALVRALGELGPMLWLPVIDDMDE</sequence>
<keyword evidence="2" id="KW-1185">Reference proteome</keyword>
<comment type="caution">
    <text evidence="1">The sequence shown here is derived from an EMBL/GenBank/DDBJ whole genome shotgun (WGS) entry which is preliminary data.</text>
</comment>
<protein>
    <submittedName>
        <fullName evidence="1">Uncharacterized protein</fullName>
    </submittedName>
</protein>
<proteinExistence type="predicted"/>
<name>A0AAD6WZS4_9AGAR</name>
<accession>A0AAD6WZS4</accession>
<feature type="non-terminal residue" evidence="1">
    <location>
        <position position="334"/>
    </location>
</feature>
<evidence type="ECO:0000313" key="2">
    <source>
        <dbReference type="Proteomes" id="UP001218188"/>
    </source>
</evidence>
<dbReference type="EMBL" id="JARJCM010000089">
    <property type="protein sequence ID" value="KAJ7030575.1"/>
    <property type="molecule type" value="Genomic_DNA"/>
</dbReference>
<evidence type="ECO:0000313" key="1">
    <source>
        <dbReference type="EMBL" id="KAJ7030575.1"/>
    </source>
</evidence>
<gene>
    <name evidence="1" type="ORF">C8F04DRAFT_961402</name>
</gene>
<dbReference type="PANTHER" id="PTHR31912">
    <property type="entry name" value="IP13529P"/>
    <property type="match status" value="1"/>
</dbReference>
<organism evidence="1 2">
    <name type="scientific">Mycena alexandri</name>
    <dbReference type="NCBI Taxonomy" id="1745969"/>
    <lineage>
        <taxon>Eukaryota</taxon>
        <taxon>Fungi</taxon>
        <taxon>Dikarya</taxon>
        <taxon>Basidiomycota</taxon>
        <taxon>Agaricomycotina</taxon>
        <taxon>Agaricomycetes</taxon>
        <taxon>Agaricomycetidae</taxon>
        <taxon>Agaricales</taxon>
        <taxon>Marasmiineae</taxon>
        <taxon>Mycenaceae</taxon>
        <taxon>Mycena</taxon>
    </lineage>
</organism>